<dbReference type="EMBL" id="LBNQ01000033">
    <property type="protein sequence ID" value="KKW67405.1"/>
    <property type="molecule type" value="Genomic_DNA"/>
</dbReference>
<dbReference type="InterPro" id="IPR036265">
    <property type="entry name" value="HIT-like_sf"/>
</dbReference>
<dbReference type="AlphaFoldDB" id="A0A0U1PYG1"/>
<evidence type="ECO:0000259" key="2">
    <source>
        <dbReference type="PROSITE" id="PS51084"/>
    </source>
</evidence>
<dbReference type="InterPro" id="IPR011146">
    <property type="entry name" value="HIT-like"/>
</dbReference>
<protein>
    <recommendedName>
        <fullName evidence="2">HIT domain-containing protein</fullName>
    </recommendedName>
</protein>
<keyword evidence="4" id="KW-1185">Reference proteome</keyword>
<evidence type="ECO:0000313" key="3">
    <source>
        <dbReference type="EMBL" id="KKW67405.1"/>
    </source>
</evidence>
<dbReference type="PROSITE" id="PS51084">
    <property type="entry name" value="HIT_2"/>
    <property type="match status" value="1"/>
</dbReference>
<dbReference type="Pfam" id="PF01230">
    <property type="entry name" value="HIT"/>
    <property type="match status" value="1"/>
</dbReference>
<name>A0A0U1PYG1_9BURK</name>
<dbReference type="OrthoDB" id="9799145at2"/>
<organism evidence="3 4">
    <name type="scientific">Lampropedia cohaerens</name>
    <dbReference type="NCBI Taxonomy" id="1610491"/>
    <lineage>
        <taxon>Bacteria</taxon>
        <taxon>Pseudomonadati</taxon>
        <taxon>Pseudomonadota</taxon>
        <taxon>Betaproteobacteria</taxon>
        <taxon>Burkholderiales</taxon>
        <taxon>Comamonadaceae</taxon>
        <taxon>Lampropedia</taxon>
    </lineage>
</organism>
<feature type="domain" description="HIT" evidence="2">
    <location>
        <begin position="13"/>
        <end position="115"/>
    </location>
</feature>
<evidence type="ECO:0000313" key="4">
    <source>
        <dbReference type="Proteomes" id="UP000050580"/>
    </source>
</evidence>
<dbReference type="Proteomes" id="UP000050580">
    <property type="component" value="Unassembled WGS sequence"/>
</dbReference>
<proteinExistence type="predicted"/>
<gene>
    <name evidence="3" type="ORF">AAV94_11255</name>
</gene>
<evidence type="ECO:0000256" key="1">
    <source>
        <dbReference type="PROSITE-ProRule" id="PRU00464"/>
    </source>
</evidence>
<sequence>MTAPCTPKDAQCLTDCPLCQEPGGRVIYHDAHLRVVHADEPGLPAFYRVIWRAHVREWTDLPEPAQLRCLRAVAAVEQAMRDIIAPDKVNLATLGNMVAHLHWHVIARYRWDAWFPAPVWAAPQRALDAPEQRDAAARLAALREPLEQAMCQALTRLPAPPA</sequence>
<accession>A0A0U1PYG1</accession>
<dbReference type="SUPFAM" id="SSF54197">
    <property type="entry name" value="HIT-like"/>
    <property type="match status" value="1"/>
</dbReference>
<feature type="short sequence motif" description="Histidine triad motif" evidence="1">
    <location>
        <begin position="100"/>
        <end position="104"/>
    </location>
</feature>
<dbReference type="Gene3D" id="3.30.428.10">
    <property type="entry name" value="HIT-like"/>
    <property type="match status" value="1"/>
</dbReference>
<comment type="caution">
    <text evidence="3">The sequence shown here is derived from an EMBL/GenBank/DDBJ whole genome shotgun (WGS) entry which is preliminary data.</text>
</comment>
<reference evidence="3 4" key="1">
    <citation type="submission" date="2015-05" db="EMBL/GenBank/DDBJ databases">
        <title>Draft genome sequence of Lampropedia sp. CT6, isolated from the microbial mat of a hot water spring, located at Manikaran, India.</title>
        <authorList>
            <person name="Tripathi C."/>
            <person name="Rani P."/>
            <person name="Mahato N.K."/>
            <person name="Lal R."/>
        </authorList>
    </citation>
    <scope>NUCLEOTIDE SEQUENCE [LARGE SCALE GENOMIC DNA]</scope>
    <source>
        <strain evidence="3 4">CT6</strain>
    </source>
</reference>
<dbReference type="PATRIC" id="fig|1610491.3.peg.2411"/>
<dbReference type="GO" id="GO:0003824">
    <property type="term" value="F:catalytic activity"/>
    <property type="evidence" value="ECO:0007669"/>
    <property type="project" value="InterPro"/>
</dbReference>
<dbReference type="RefSeq" id="WP_046742336.1">
    <property type="nucleotide sequence ID" value="NZ_LBNQ01000033.1"/>
</dbReference>
<dbReference type="STRING" id="1610491.AAV94_11255"/>